<dbReference type="EMBL" id="CP002824">
    <property type="protein sequence ID" value="AEG99326.1"/>
    <property type="molecule type" value="Genomic_DNA"/>
</dbReference>
<keyword evidence="1" id="KW-1133">Transmembrane helix</keyword>
<evidence type="ECO:0008006" key="4">
    <source>
        <dbReference type="Google" id="ProtNLM"/>
    </source>
</evidence>
<evidence type="ECO:0000313" key="2">
    <source>
        <dbReference type="EMBL" id="AEG99326.1"/>
    </source>
</evidence>
<protein>
    <recommendedName>
        <fullName evidence="4">DUF4760 domain-containing protein</fullName>
    </recommendedName>
</protein>
<keyword evidence="1" id="KW-0472">Membrane</keyword>
<keyword evidence="3" id="KW-1185">Reference proteome</keyword>
<gene>
    <name evidence="2" type="ordered locus">EAE_22135</name>
</gene>
<evidence type="ECO:0000256" key="1">
    <source>
        <dbReference type="SAM" id="Phobius"/>
    </source>
</evidence>
<sequence>MGFHISQSITDAATILTIISFFMTLWVIRTTNFLKKKFKNKGRLPEIKTEISQTTNKIFSILTSRELDNNWIEFNRRFSMEVKTCYPIIDNLLSKVENDQKNAVINILDLIAPKTRFFGRRKVIRISDKDKAWDIYQDLSSLTVHLDQIMKDMRWD</sequence>
<dbReference type="eggNOG" id="ENOG502ZPAG">
    <property type="taxonomic scope" value="Bacteria"/>
</dbReference>
<feature type="transmembrane region" description="Helical" evidence="1">
    <location>
        <begin position="12"/>
        <end position="34"/>
    </location>
</feature>
<dbReference type="GeneID" id="93312599"/>
<keyword evidence="1" id="KW-0812">Transmembrane</keyword>
<reference evidence="2 3" key="1">
    <citation type="journal article" date="2012" name="J. Bacteriol.">
        <title>Complete genome sequence of Enterobacter aerogenes KCTC 2190.</title>
        <authorList>
            <person name="Shin S.H."/>
            <person name="Kim S."/>
            <person name="Kim J.Y."/>
            <person name="Lee S."/>
            <person name="Um Y."/>
            <person name="Oh M.K."/>
            <person name="Kim Y.R."/>
            <person name="Lee J."/>
            <person name="Yang K.S."/>
        </authorList>
    </citation>
    <scope>NUCLEOTIDE SEQUENCE [LARGE SCALE GENOMIC DNA]</scope>
    <source>
        <strain evidence="2 3">KCTC 2190</strain>
    </source>
</reference>
<dbReference type="RefSeq" id="WP_015705846.1">
    <property type="nucleotide sequence ID" value="NC_015663.1"/>
</dbReference>
<accession>A0A0H3FXQ6</accession>
<dbReference type="KEGG" id="eae:EAE_22135"/>
<dbReference type="HOGENOM" id="CLU_1683813_0_0_6"/>
<proteinExistence type="predicted"/>
<name>A0A0H3FXQ6_KLEAK</name>
<organism evidence="2 3">
    <name type="scientific">Klebsiella aerogenes (strain ATCC 13048 / DSM 30053 / CCUG 1429 / JCM 1235 / KCTC 2190 / NBRC 13534 / NCIMB 10102 / NCTC 10006 / CDC 819-56)</name>
    <name type="common">Enterobacter aerogenes</name>
    <dbReference type="NCBI Taxonomy" id="1028307"/>
    <lineage>
        <taxon>Bacteria</taxon>
        <taxon>Pseudomonadati</taxon>
        <taxon>Pseudomonadota</taxon>
        <taxon>Gammaproteobacteria</taxon>
        <taxon>Enterobacterales</taxon>
        <taxon>Enterobacteriaceae</taxon>
        <taxon>Klebsiella/Raoultella group</taxon>
        <taxon>Klebsiella</taxon>
    </lineage>
</organism>
<dbReference type="AlphaFoldDB" id="A0A0H3FXQ6"/>
<evidence type="ECO:0000313" key="3">
    <source>
        <dbReference type="Proteomes" id="UP000008881"/>
    </source>
</evidence>
<dbReference type="Proteomes" id="UP000008881">
    <property type="component" value="Chromosome"/>
</dbReference>